<dbReference type="AlphaFoldDB" id="F3KIR6"/>
<protein>
    <submittedName>
        <fullName evidence="1">Uncharacterized protein</fullName>
    </submittedName>
</protein>
<name>F3KIR6_9ARCH</name>
<gene>
    <name evidence="1" type="ORF">Nlim_0367</name>
</gene>
<sequence>MSEKFNPSSLNSKIEKLDVSMKELVVFFRSKCSVCGHQRIAHDEHGKCEGVMNKPCNSGCDGFILE</sequence>
<organism evidence="1">
    <name type="scientific">Candidatus Nitrosarchaeum limnium SFB1</name>
    <dbReference type="NCBI Taxonomy" id="886738"/>
    <lineage>
        <taxon>Archaea</taxon>
        <taxon>Nitrososphaerota</taxon>
        <taxon>Nitrososphaeria</taxon>
        <taxon>Nitrosopumilales</taxon>
        <taxon>Nitrosopumilaceae</taxon>
        <taxon>Nitrosarchaeum</taxon>
    </lineage>
</organism>
<comment type="caution">
    <text evidence="1">The sequence shown here is derived from an EMBL/GenBank/DDBJ whole genome shotgun (WGS) entry which is preliminary data.</text>
</comment>
<dbReference type="HOGENOM" id="CLU_2911311_0_0_2"/>
<evidence type="ECO:0000313" key="1">
    <source>
        <dbReference type="EMBL" id="EGG42810.1"/>
    </source>
</evidence>
<accession>F3KIR6</accession>
<proteinExistence type="predicted"/>
<reference evidence="1" key="1">
    <citation type="journal article" date="2011" name="PLoS ONE">
        <title>Genome of a low-salinity ammonia-oxidizing archaeon determined by single-cell and metagenomic analysis.</title>
        <authorList>
            <person name="Blainey P.C."/>
            <person name="Mosier A.C."/>
            <person name="Potanina A."/>
            <person name="Francis C.A."/>
            <person name="Quake S.R."/>
        </authorList>
    </citation>
    <scope>NUCLEOTIDE SEQUENCE [LARGE SCALE GENOMIC DNA]</scope>
    <source>
        <strain evidence="1">SFB1</strain>
    </source>
</reference>
<dbReference type="Proteomes" id="UP000004348">
    <property type="component" value="Chromosome"/>
</dbReference>
<dbReference type="STRING" id="886738.Nlim_0367"/>
<dbReference type="EMBL" id="AEGP01000022">
    <property type="protein sequence ID" value="EGG42810.1"/>
    <property type="molecule type" value="Genomic_DNA"/>
</dbReference>